<keyword evidence="1" id="KW-0175">Coiled coil</keyword>
<accession>A0A835Y6M5</accession>
<reference evidence="2" key="1">
    <citation type="journal article" date="2020" name="bioRxiv">
        <title>Comparative genomics of Chlamydomonas.</title>
        <authorList>
            <person name="Craig R.J."/>
            <person name="Hasan A.R."/>
            <person name="Ness R.W."/>
            <person name="Keightley P.D."/>
        </authorList>
    </citation>
    <scope>NUCLEOTIDE SEQUENCE</scope>
    <source>
        <strain evidence="2">CCAP 11/70</strain>
    </source>
</reference>
<dbReference type="PANTHER" id="PTHR34970">
    <property type="entry name" value="ABC TRANSPORTER A FAMILY PROTEIN"/>
    <property type="match status" value="1"/>
</dbReference>
<proteinExistence type="predicted"/>
<evidence type="ECO:0000313" key="2">
    <source>
        <dbReference type="EMBL" id="KAG2496996.1"/>
    </source>
</evidence>
<evidence type="ECO:0000313" key="3">
    <source>
        <dbReference type="Proteomes" id="UP000612055"/>
    </source>
</evidence>
<sequence length="95" mass="9876">MFKARASGFFVGFGVAGALAAYQLRTDILNSHEALVKQGTEFRSGLEKRVVSLEATVSKLSAQLAAAEAKVAAAAEAEAAKVVPTTPMPEPDVDV</sequence>
<feature type="coiled-coil region" evidence="1">
    <location>
        <begin position="43"/>
        <end position="77"/>
    </location>
</feature>
<comment type="caution">
    <text evidence="2">The sequence shown here is derived from an EMBL/GenBank/DDBJ whole genome shotgun (WGS) entry which is preliminary data.</text>
</comment>
<dbReference type="AlphaFoldDB" id="A0A835Y6M5"/>
<evidence type="ECO:0000256" key="1">
    <source>
        <dbReference type="SAM" id="Coils"/>
    </source>
</evidence>
<name>A0A835Y6M5_9CHLO</name>
<dbReference type="Proteomes" id="UP000612055">
    <property type="component" value="Unassembled WGS sequence"/>
</dbReference>
<keyword evidence="3" id="KW-1185">Reference proteome</keyword>
<dbReference type="EMBL" id="JAEHOE010000016">
    <property type="protein sequence ID" value="KAG2496996.1"/>
    <property type="molecule type" value="Genomic_DNA"/>
</dbReference>
<gene>
    <name evidence="2" type="ORF">HYH03_005001</name>
</gene>
<organism evidence="2 3">
    <name type="scientific">Edaphochlamys debaryana</name>
    <dbReference type="NCBI Taxonomy" id="47281"/>
    <lineage>
        <taxon>Eukaryota</taxon>
        <taxon>Viridiplantae</taxon>
        <taxon>Chlorophyta</taxon>
        <taxon>core chlorophytes</taxon>
        <taxon>Chlorophyceae</taxon>
        <taxon>CS clade</taxon>
        <taxon>Chlamydomonadales</taxon>
        <taxon>Chlamydomonadales incertae sedis</taxon>
        <taxon>Edaphochlamys</taxon>
    </lineage>
</organism>
<dbReference type="OrthoDB" id="544161at2759"/>
<dbReference type="PANTHER" id="PTHR34970:SF5">
    <property type="entry name" value="PROTEIN, PUTATIVE-RELATED"/>
    <property type="match status" value="1"/>
</dbReference>
<protein>
    <submittedName>
        <fullName evidence="2">Uncharacterized protein</fullName>
    </submittedName>
</protein>